<evidence type="ECO:0000259" key="4">
    <source>
        <dbReference type="Pfam" id="PF13649"/>
    </source>
</evidence>
<dbReference type="Gene3D" id="3.40.50.150">
    <property type="entry name" value="Vaccinia Virus protein VP39"/>
    <property type="match status" value="1"/>
</dbReference>
<keyword evidence="3" id="KW-0949">S-adenosyl-L-methionine</keyword>
<dbReference type="InterPro" id="IPR029063">
    <property type="entry name" value="SAM-dependent_MTases_sf"/>
</dbReference>
<protein>
    <submittedName>
        <fullName evidence="5">Class I SAM-dependent methyltransferase</fullName>
    </submittedName>
</protein>
<dbReference type="RefSeq" id="WP_121647020.1">
    <property type="nucleotide sequence ID" value="NZ_RCUX01000001.1"/>
</dbReference>
<dbReference type="PANTHER" id="PTHR43464">
    <property type="entry name" value="METHYLTRANSFERASE"/>
    <property type="match status" value="1"/>
</dbReference>
<dbReference type="GO" id="GO:0032259">
    <property type="term" value="P:methylation"/>
    <property type="evidence" value="ECO:0007669"/>
    <property type="project" value="UniProtKB-KW"/>
</dbReference>
<accession>A0A3L7ACH7</accession>
<feature type="domain" description="Methyltransferase" evidence="4">
    <location>
        <begin position="51"/>
        <end position="142"/>
    </location>
</feature>
<dbReference type="SUPFAM" id="SSF53335">
    <property type="entry name" value="S-adenosyl-L-methionine-dependent methyltransferases"/>
    <property type="match status" value="1"/>
</dbReference>
<dbReference type="OrthoDB" id="9786503at2"/>
<comment type="caution">
    <text evidence="5">The sequence shown here is derived from an EMBL/GenBank/DDBJ whole genome shotgun (WGS) entry which is preliminary data.</text>
</comment>
<keyword evidence="1 5" id="KW-0489">Methyltransferase</keyword>
<organism evidence="5 6">
    <name type="scientific">Mycetocola tolaasinivorans</name>
    <dbReference type="NCBI Taxonomy" id="76635"/>
    <lineage>
        <taxon>Bacteria</taxon>
        <taxon>Bacillati</taxon>
        <taxon>Actinomycetota</taxon>
        <taxon>Actinomycetes</taxon>
        <taxon>Micrococcales</taxon>
        <taxon>Microbacteriaceae</taxon>
        <taxon>Mycetocola</taxon>
    </lineage>
</organism>
<keyword evidence="6" id="KW-1185">Reference proteome</keyword>
<dbReference type="InterPro" id="IPR041698">
    <property type="entry name" value="Methyltransf_25"/>
</dbReference>
<dbReference type="GO" id="GO:0008168">
    <property type="term" value="F:methyltransferase activity"/>
    <property type="evidence" value="ECO:0007669"/>
    <property type="project" value="UniProtKB-KW"/>
</dbReference>
<proteinExistence type="predicted"/>
<dbReference type="CDD" id="cd02440">
    <property type="entry name" value="AdoMet_MTases"/>
    <property type="match status" value="1"/>
</dbReference>
<evidence type="ECO:0000256" key="1">
    <source>
        <dbReference type="ARBA" id="ARBA00022603"/>
    </source>
</evidence>
<dbReference type="Proteomes" id="UP000272503">
    <property type="component" value="Unassembled WGS sequence"/>
</dbReference>
<evidence type="ECO:0000256" key="2">
    <source>
        <dbReference type="ARBA" id="ARBA00022679"/>
    </source>
</evidence>
<dbReference type="Pfam" id="PF13649">
    <property type="entry name" value="Methyltransf_25"/>
    <property type="match status" value="1"/>
</dbReference>
<dbReference type="PANTHER" id="PTHR43464:SF19">
    <property type="entry name" value="UBIQUINONE BIOSYNTHESIS O-METHYLTRANSFERASE, MITOCHONDRIAL"/>
    <property type="match status" value="1"/>
</dbReference>
<evidence type="ECO:0000313" key="6">
    <source>
        <dbReference type="Proteomes" id="UP000272503"/>
    </source>
</evidence>
<name>A0A3L7ACH7_9MICO</name>
<reference evidence="5 6" key="1">
    <citation type="submission" date="2018-10" db="EMBL/GenBank/DDBJ databases">
        <authorList>
            <person name="Li J."/>
        </authorList>
    </citation>
    <scope>NUCLEOTIDE SEQUENCE [LARGE SCALE GENOMIC DNA]</scope>
    <source>
        <strain evidence="5 6">IF 016277</strain>
    </source>
</reference>
<sequence length="219" mass="23081">MNTPPQPTEHTFDRRYWESHWNDSILRGSHQAPPHPHLDAQISGLLPGRALDAGCGTGAETIRLAEAGWSVTGADISAGALSVARGRAKSAGVRDRVSWLEADLGVWEPARPFDLVLTAFAHPAMPQLDFYARIARWVTPGGTLLIFGHAAHASDASDASDASHAEHPHEASASAAGITALLPAGQWHIDTAEEVVVPGTHPGGAGSRVDVIVRATRIG</sequence>
<dbReference type="AlphaFoldDB" id="A0A3L7ACH7"/>
<dbReference type="EMBL" id="RCUX01000001">
    <property type="protein sequence ID" value="RLP77927.1"/>
    <property type="molecule type" value="Genomic_DNA"/>
</dbReference>
<evidence type="ECO:0000256" key="3">
    <source>
        <dbReference type="ARBA" id="ARBA00022691"/>
    </source>
</evidence>
<gene>
    <name evidence="5" type="ORF">D9V32_00930</name>
</gene>
<keyword evidence="2 5" id="KW-0808">Transferase</keyword>
<evidence type="ECO:0000313" key="5">
    <source>
        <dbReference type="EMBL" id="RLP77927.1"/>
    </source>
</evidence>